<name>A0A7J6R4B6_PEROL</name>
<organism evidence="1 2">
    <name type="scientific">Perkinsus olseni</name>
    <name type="common">Perkinsus atlanticus</name>
    <dbReference type="NCBI Taxonomy" id="32597"/>
    <lineage>
        <taxon>Eukaryota</taxon>
        <taxon>Sar</taxon>
        <taxon>Alveolata</taxon>
        <taxon>Perkinsozoa</taxon>
        <taxon>Perkinsea</taxon>
        <taxon>Perkinsida</taxon>
        <taxon>Perkinsidae</taxon>
        <taxon>Perkinsus</taxon>
    </lineage>
</organism>
<dbReference type="EMBL" id="JABANO010028106">
    <property type="protein sequence ID" value="KAF4715739.1"/>
    <property type="molecule type" value="Genomic_DNA"/>
</dbReference>
<protein>
    <submittedName>
        <fullName evidence="1">Uncharacterized protein</fullName>
    </submittedName>
</protein>
<reference evidence="1 2" key="1">
    <citation type="submission" date="2020-04" db="EMBL/GenBank/DDBJ databases">
        <title>Perkinsus olseni comparative genomics.</title>
        <authorList>
            <person name="Bogema D.R."/>
        </authorList>
    </citation>
    <scope>NUCLEOTIDE SEQUENCE [LARGE SCALE GENOMIC DNA]</scope>
    <source>
        <strain evidence="1 2">ATCC PRA-207</strain>
    </source>
</reference>
<keyword evidence="2" id="KW-1185">Reference proteome</keyword>
<proteinExistence type="predicted"/>
<evidence type="ECO:0000313" key="1">
    <source>
        <dbReference type="EMBL" id="KAF4715739.1"/>
    </source>
</evidence>
<comment type="caution">
    <text evidence="1">The sequence shown here is derived from an EMBL/GenBank/DDBJ whole genome shotgun (WGS) entry which is preliminary data.</text>
</comment>
<gene>
    <name evidence="1" type="ORF">FOZ63_000722</name>
</gene>
<dbReference type="Proteomes" id="UP000553632">
    <property type="component" value="Unassembled WGS sequence"/>
</dbReference>
<evidence type="ECO:0000313" key="2">
    <source>
        <dbReference type="Proteomes" id="UP000553632"/>
    </source>
</evidence>
<dbReference type="AlphaFoldDB" id="A0A7J6R4B6"/>
<sequence length="288" mass="31019">MLPPPSTALPHLPASQRILAESGCASRPAEVAVGKDPLLYGRPRRPFAQLAQHFKEIYMAMPKPQNRHRSPVPNATPEGSVASITGIDRVEELDAGHAARGAQCSDASLIAIISTDIPWPLSPSLRCALSLDGRLTVQLGDLKPPLLAYQLPASGVDYTAAYRSHIELQPFKLEGNDPGSAQLMKGFHARFKGVSSPGVIGRCLEAPRVPIVQYIITPSSSMVRPNFGVFTTILVSADHLVTATGQNSCPETTPPPAHIDCSQAKLGFFTWPQSIWMDPAKTEFIVKC</sequence>
<accession>A0A7J6R4B6</accession>